<name>A0A829QM19_9MYCO</name>
<evidence type="ECO:0000256" key="1">
    <source>
        <dbReference type="SAM" id="MobiDB-lite"/>
    </source>
</evidence>
<accession>A0A829QM19</accession>
<evidence type="ECO:0000313" key="3">
    <source>
        <dbReference type="Proteomes" id="UP000021210"/>
    </source>
</evidence>
<gene>
    <name evidence="2" type="ORF">I542_3857</name>
</gene>
<dbReference type="Proteomes" id="UP000021210">
    <property type="component" value="Unassembled WGS sequence"/>
</dbReference>
<organism evidence="2 3">
    <name type="scientific">Mycobacteroides abscessus 1948</name>
    <dbReference type="NCBI Taxonomy" id="1299323"/>
    <lineage>
        <taxon>Bacteria</taxon>
        <taxon>Bacillati</taxon>
        <taxon>Actinomycetota</taxon>
        <taxon>Actinomycetes</taxon>
        <taxon>Mycobacteriales</taxon>
        <taxon>Mycobacteriaceae</taxon>
        <taxon>Mycobacteroides</taxon>
        <taxon>Mycobacteroides abscessus</taxon>
    </lineage>
</organism>
<dbReference type="AlphaFoldDB" id="A0A829QM19"/>
<feature type="compositionally biased region" description="Polar residues" evidence="1">
    <location>
        <begin position="1"/>
        <end position="11"/>
    </location>
</feature>
<evidence type="ECO:0000313" key="2">
    <source>
        <dbReference type="EMBL" id="EUA63700.1"/>
    </source>
</evidence>
<sequence>MEIPNPVTTSRNRPRAPEIPGNALHDLVTGCNIDLPG</sequence>
<protein>
    <submittedName>
        <fullName evidence="2">Uncharacterized protein</fullName>
    </submittedName>
</protein>
<feature type="region of interest" description="Disordered" evidence="1">
    <location>
        <begin position="1"/>
        <end position="37"/>
    </location>
</feature>
<reference evidence="2 3" key="1">
    <citation type="submission" date="2013-12" db="EMBL/GenBank/DDBJ databases">
        <authorList>
            <person name="Zelazny A."/>
            <person name="Olivier K."/>
            <person name="Holland S."/>
            <person name="Lenaerts A."/>
            <person name="Ordway D."/>
            <person name="DeGroote M.A."/>
            <person name="Parker T."/>
            <person name="Sizemore C."/>
            <person name="Tallon L.J."/>
            <person name="Sadzewicz L.K."/>
            <person name="Sengamalay N."/>
            <person name="Fraser C.M."/>
            <person name="Hine E."/>
            <person name="Shefchek K.A."/>
            <person name="Das S.P."/>
            <person name="Tettelin H."/>
        </authorList>
    </citation>
    <scope>NUCLEOTIDE SEQUENCE [LARGE SCALE GENOMIC DNA]</scope>
    <source>
        <strain evidence="2 3">1948</strain>
    </source>
</reference>
<proteinExistence type="predicted"/>
<dbReference type="EMBL" id="JAOH01000002">
    <property type="protein sequence ID" value="EUA63700.1"/>
    <property type="molecule type" value="Genomic_DNA"/>
</dbReference>
<comment type="caution">
    <text evidence="2">The sequence shown here is derived from an EMBL/GenBank/DDBJ whole genome shotgun (WGS) entry which is preliminary data.</text>
</comment>